<dbReference type="PANTHER" id="PTHR30336:SF4">
    <property type="entry name" value="ENVELOPE BIOGENESIS FACTOR ELYC"/>
    <property type="match status" value="1"/>
</dbReference>
<sequence>MTVFFANTDRKSRISGNFPGYRRNDGYDGKVSEHKVQQTVLAGRSESVDAVAGREAKTEAHMGAVVWRRSRETDAPSSAHTPSMLASAVGKFIWSVLMRVFRRLQPISIVLFLALVAFLIGFVAFSEKVTSMQSPVLDEPADAIVVLTGGQSRIQAALDLLKDKQGKRLLISGVHPSTTEKSLQRATHTEQSLFDCCVDLDRSALNTVGNATESERWIRANNYHRVIVVTNNYHIPRSILEMSYRMQDVEFVPYPVVNGEKRAHSWVAEGDTLRVLFIEYVKYLGAALRVGGAKIFGSAFEPS</sequence>
<dbReference type="GO" id="GO:0000270">
    <property type="term" value="P:peptidoglycan metabolic process"/>
    <property type="evidence" value="ECO:0007669"/>
    <property type="project" value="TreeGrafter"/>
</dbReference>
<feature type="domain" description="DUF218" evidence="2">
    <location>
        <begin position="142"/>
        <end position="267"/>
    </location>
</feature>
<accession>A0A256F3A0</accession>
<comment type="caution">
    <text evidence="3">The sequence shown here is derived from an EMBL/GenBank/DDBJ whole genome shotgun (WGS) entry which is preliminary data.</text>
</comment>
<feature type="transmembrane region" description="Helical" evidence="1">
    <location>
        <begin position="107"/>
        <end position="125"/>
    </location>
</feature>
<evidence type="ECO:0000313" key="3">
    <source>
        <dbReference type="EMBL" id="OYR09327.1"/>
    </source>
</evidence>
<gene>
    <name evidence="3" type="ORF">CEV32_1756</name>
</gene>
<keyword evidence="1" id="KW-0812">Transmembrane</keyword>
<dbReference type="InterPro" id="IPR051599">
    <property type="entry name" value="Cell_Envelope_Assoc"/>
</dbReference>
<dbReference type="CDD" id="cd06259">
    <property type="entry name" value="YdcF-like"/>
    <property type="match status" value="1"/>
</dbReference>
<proteinExistence type="predicted"/>
<keyword evidence="1" id="KW-0472">Membrane</keyword>
<dbReference type="OrthoDB" id="9812311at2"/>
<dbReference type="InterPro" id="IPR003848">
    <property type="entry name" value="DUF218"/>
</dbReference>
<dbReference type="RefSeq" id="WP_094578384.1">
    <property type="nucleotide sequence ID" value="NZ_JBHEEL010000003.1"/>
</dbReference>
<organism evidence="3 4">
    <name type="scientific">Brucella rhizosphaerae</name>
    <dbReference type="NCBI Taxonomy" id="571254"/>
    <lineage>
        <taxon>Bacteria</taxon>
        <taxon>Pseudomonadati</taxon>
        <taxon>Pseudomonadota</taxon>
        <taxon>Alphaproteobacteria</taxon>
        <taxon>Hyphomicrobiales</taxon>
        <taxon>Brucellaceae</taxon>
        <taxon>Brucella/Ochrobactrum group</taxon>
        <taxon>Brucella</taxon>
    </lineage>
</organism>
<name>A0A256F3A0_9HYPH</name>
<evidence type="ECO:0000259" key="2">
    <source>
        <dbReference type="Pfam" id="PF02698"/>
    </source>
</evidence>
<evidence type="ECO:0000256" key="1">
    <source>
        <dbReference type="SAM" id="Phobius"/>
    </source>
</evidence>
<reference evidence="3 4" key="1">
    <citation type="submission" date="2017-07" db="EMBL/GenBank/DDBJ databases">
        <title>Phylogenetic study on the rhizospheric bacterium Ochrobactrum sp. A44.</title>
        <authorList>
            <person name="Krzyzanowska D.M."/>
            <person name="Ossowicki A."/>
            <person name="Rajewska M."/>
            <person name="Maciag T."/>
            <person name="Kaczynski Z."/>
            <person name="Czerwicka M."/>
            <person name="Jafra S."/>
        </authorList>
    </citation>
    <scope>NUCLEOTIDE SEQUENCE [LARGE SCALE GENOMIC DNA]</scope>
    <source>
        <strain evidence="3 4">PR17</strain>
    </source>
</reference>
<dbReference type="eggNOG" id="COG1434">
    <property type="taxonomic scope" value="Bacteria"/>
</dbReference>
<dbReference type="GO" id="GO:0043164">
    <property type="term" value="P:Gram-negative-bacterium-type cell wall biogenesis"/>
    <property type="evidence" value="ECO:0007669"/>
    <property type="project" value="TreeGrafter"/>
</dbReference>
<evidence type="ECO:0000313" key="4">
    <source>
        <dbReference type="Proteomes" id="UP000216345"/>
    </source>
</evidence>
<keyword evidence="4" id="KW-1185">Reference proteome</keyword>
<dbReference type="PANTHER" id="PTHR30336">
    <property type="entry name" value="INNER MEMBRANE PROTEIN, PROBABLE PERMEASE"/>
    <property type="match status" value="1"/>
</dbReference>
<dbReference type="Proteomes" id="UP000216345">
    <property type="component" value="Unassembled WGS sequence"/>
</dbReference>
<keyword evidence="1" id="KW-1133">Transmembrane helix</keyword>
<dbReference type="EMBL" id="NNRK01000034">
    <property type="protein sequence ID" value="OYR09327.1"/>
    <property type="molecule type" value="Genomic_DNA"/>
</dbReference>
<dbReference type="AlphaFoldDB" id="A0A256F3A0"/>
<protein>
    <recommendedName>
        <fullName evidence="2">DUF218 domain-containing protein</fullName>
    </recommendedName>
</protein>
<dbReference type="Pfam" id="PF02698">
    <property type="entry name" value="DUF218"/>
    <property type="match status" value="1"/>
</dbReference>
<dbReference type="GO" id="GO:0005886">
    <property type="term" value="C:plasma membrane"/>
    <property type="evidence" value="ECO:0007669"/>
    <property type="project" value="TreeGrafter"/>
</dbReference>